<reference evidence="1" key="1">
    <citation type="submission" date="2025-08" db="UniProtKB">
        <authorList>
            <consortium name="RefSeq"/>
        </authorList>
    </citation>
    <scope>IDENTIFICATION</scope>
</reference>
<dbReference type="OrthoDB" id="1299890at2759"/>
<name>A0A1S4DS21_TOBAC</name>
<dbReference type="STRING" id="4097.A0A1S4DS21"/>
<dbReference type="RefSeq" id="XP_016515934.1">
    <property type="nucleotide sequence ID" value="XM_016660448.1"/>
</dbReference>
<dbReference type="KEGG" id="nta:107832590"/>
<dbReference type="AlphaFoldDB" id="A0A1S4DS21"/>
<sequence length="125" mass="14101">MDTLTRHIQGEVPWCMLFDDNIVPIDEMRDGINERLEVWRRNKTEYLECKLSIEPTIAGLDVRLGSHVIPKRGSFKYLGSVIQGGGEIDEDITHHIGVGWMKRRLASGVLCDKKVPSILKGSNLS</sequence>
<evidence type="ECO:0000313" key="1">
    <source>
        <dbReference type="RefSeq" id="XP_016515934.1"/>
    </source>
</evidence>
<protein>
    <submittedName>
        <fullName evidence="1">Uncharacterized protein</fullName>
    </submittedName>
</protein>
<organism evidence="1">
    <name type="scientific">Nicotiana tabacum</name>
    <name type="common">Common tobacco</name>
    <dbReference type="NCBI Taxonomy" id="4097"/>
    <lineage>
        <taxon>Eukaryota</taxon>
        <taxon>Viridiplantae</taxon>
        <taxon>Streptophyta</taxon>
        <taxon>Embryophyta</taxon>
        <taxon>Tracheophyta</taxon>
        <taxon>Spermatophyta</taxon>
        <taxon>Magnoliopsida</taxon>
        <taxon>eudicotyledons</taxon>
        <taxon>Gunneridae</taxon>
        <taxon>Pentapetalae</taxon>
        <taxon>asterids</taxon>
        <taxon>lamiids</taxon>
        <taxon>Solanales</taxon>
        <taxon>Solanaceae</taxon>
        <taxon>Nicotianoideae</taxon>
        <taxon>Nicotianeae</taxon>
        <taxon>Nicotiana</taxon>
    </lineage>
</organism>
<dbReference type="PaxDb" id="4097-A0A1S4DS21"/>
<proteinExistence type="predicted"/>
<accession>A0A1S4DS21</accession>
<dbReference type="PANTHER" id="PTHR46238:SF8">
    <property type="entry name" value="ENDONUCLEASE_EXONUCLEASE_PHOSPHATASE DOMAIN-CONTAINING PROTEIN"/>
    <property type="match status" value="1"/>
</dbReference>
<gene>
    <name evidence="1" type="primary">LOC107832590</name>
</gene>
<dbReference type="PANTHER" id="PTHR46238">
    <property type="entry name" value="REVERSE TRANSCRIPTASE DOMAIN-CONTAINING PROTEIN"/>
    <property type="match status" value="1"/>
</dbReference>